<sequence>MSASAVQPLERNGGGRKSSWVRALTSGAAIVTLLYVVLYALYAMWEPRALSSYTFTNLINNAAPLAIAAAGETLVVLSRGFDLSVAGVVSLTNVFMAVWPMEGPGGALISLLGCCAIGAVVGTVNGWLVAVLRLQTIAATLGTMIVCQGLALVILDAPGGMVADWVSYELTGTLFGVVPIAGLIIAAVALLWLVFLRTNTGIGIYAVGADEQAAMLSGVSVTRVRFAAFVGAGMLYGVAGFMLSAQTATGNPNAGAPFLMLVFAAVALGGTSLSGGRGGLIGSIVGAGCLMLLQKVLFSGGVSSFYTGIFQGFVLILAILFGRFMPRLFNAGAKK</sequence>
<evidence type="ECO:0000256" key="1">
    <source>
        <dbReference type="ARBA" id="ARBA00004651"/>
    </source>
</evidence>
<evidence type="ECO:0000313" key="7">
    <source>
        <dbReference type="EMBL" id="MET4636428.1"/>
    </source>
</evidence>
<comment type="caution">
    <text evidence="7">The sequence shown here is derived from an EMBL/GenBank/DDBJ whole genome shotgun (WGS) entry which is preliminary data.</text>
</comment>
<reference evidence="7 8" key="1">
    <citation type="submission" date="2024-06" db="EMBL/GenBank/DDBJ databases">
        <title>Sorghum-associated microbial communities from plants grown in Nebraska, USA.</title>
        <authorList>
            <person name="Schachtman D."/>
        </authorList>
    </citation>
    <scope>NUCLEOTIDE SEQUENCE [LARGE SCALE GENOMIC DNA]</scope>
    <source>
        <strain evidence="7 8">3207</strain>
    </source>
</reference>
<comment type="subcellular location">
    <subcellularLocation>
        <location evidence="1">Cell membrane</location>
        <topology evidence="1">Multi-pass membrane protein</topology>
    </subcellularLocation>
</comment>
<organism evidence="7 8">
    <name type="scientific">Kaistia defluvii</name>
    <dbReference type="NCBI Taxonomy" id="410841"/>
    <lineage>
        <taxon>Bacteria</taxon>
        <taxon>Pseudomonadati</taxon>
        <taxon>Pseudomonadota</taxon>
        <taxon>Alphaproteobacteria</taxon>
        <taxon>Hyphomicrobiales</taxon>
        <taxon>Kaistiaceae</taxon>
        <taxon>Kaistia</taxon>
    </lineage>
</organism>
<accession>A0ABV2R5N8</accession>
<dbReference type="PANTHER" id="PTHR32196">
    <property type="entry name" value="ABC TRANSPORTER PERMEASE PROTEIN YPHD-RELATED-RELATED"/>
    <property type="match status" value="1"/>
</dbReference>
<proteinExistence type="predicted"/>
<keyword evidence="2" id="KW-1003">Cell membrane</keyword>
<evidence type="ECO:0000256" key="4">
    <source>
        <dbReference type="ARBA" id="ARBA00022989"/>
    </source>
</evidence>
<dbReference type="Pfam" id="PF02653">
    <property type="entry name" value="BPD_transp_2"/>
    <property type="match status" value="1"/>
</dbReference>
<keyword evidence="3 6" id="KW-0812">Transmembrane</keyword>
<evidence type="ECO:0000256" key="6">
    <source>
        <dbReference type="SAM" id="Phobius"/>
    </source>
</evidence>
<evidence type="ECO:0000256" key="5">
    <source>
        <dbReference type="ARBA" id="ARBA00023136"/>
    </source>
</evidence>
<dbReference type="InterPro" id="IPR001851">
    <property type="entry name" value="ABC_transp_permease"/>
</dbReference>
<feature type="transmembrane region" description="Helical" evidence="6">
    <location>
        <begin position="304"/>
        <end position="325"/>
    </location>
</feature>
<keyword evidence="5 6" id="KW-0472">Membrane</keyword>
<dbReference type="EMBL" id="JBEPSM010000004">
    <property type="protein sequence ID" value="MET4636428.1"/>
    <property type="molecule type" value="Genomic_DNA"/>
</dbReference>
<feature type="transmembrane region" description="Helical" evidence="6">
    <location>
        <begin position="57"/>
        <end position="76"/>
    </location>
</feature>
<feature type="transmembrane region" description="Helical" evidence="6">
    <location>
        <begin position="175"/>
        <end position="195"/>
    </location>
</feature>
<dbReference type="PANTHER" id="PTHR32196:SF72">
    <property type="entry name" value="RIBOSE IMPORT PERMEASE PROTEIN RBSC"/>
    <property type="match status" value="1"/>
</dbReference>
<evidence type="ECO:0000256" key="3">
    <source>
        <dbReference type="ARBA" id="ARBA00022692"/>
    </source>
</evidence>
<keyword evidence="4 6" id="KW-1133">Transmembrane helix</keyword>
<evidence type="ECO:0000313" key="8">
    <source>
        <dbReference type="Proteomes" id="UP001549321"/>
    </source>
</evidence>
<evidence type="ECO:0000256" key="2">
    <source>
        <dbReference type="ARBA" id="ARBA00022475"/>
    </source>
</evidence>
<dbReference type="Proteomes" id="UP001549321">
    <property type="component" value="Unassembled WGS sequence"/>
</dbReference>
<feature type="transmembrane region" description="Helical" evidence="6">
    <location>
        <begin position="20"/>
        <end position="45"/>
    </location>
</feature>
<keyword evidence="8" id="KW-1185">Reference proteome</keyword>
<feature type="transmembrane region" description="Helical" evidence="6">
    <location>
        <begin position="107"/>
        <end position="130"/>
    </location>
</feature>
<protein>
    <submittedName>
        <fullName evidence="7">Ribose transport system permease protein</fullName>
    </submittedName>
</protein>
<name>A0ABV2R5N8_9HYPH</name>
<feature type="transmembrane region" description="Helical" evidence="6">
    <location>
        <begin position="224"/>
        <end position="243"/>
    </location>
</feature>
<dbReference type="CDD" id="cd06579">
    <property type="entry name" value="TM_PBP1_transp_AraH_like"/>
    <property type="match status" value="1"/>
</dbReference>
<dbReference type="RefSeq" id="WP_354554015.1">
    <property type="nucleotide sequence ID" value="NZ_JBEPSM010000004.1"/>
</dbReference>
<gene>
    <name evidence="7" type="ORF">ABIE08_004386</name>
</gene>
<feature type="transmembrane region" description="Helical" evidence="6">
    <location>
        <begin position="137"/>
        <end position="155"/>
    </location>
</feature>
<feature type="transmembrane region" description="Helical" evidence="6">
    <location>
        <begin position="255"/>
        <end position="273"/>
    </location>
</feature>